<keyword evidence="3" id="KW-1185">Reference proteome</keyword>
<keyword evidence="2" id="KW-0614">Plasmid</keyword>
<organism evidence="2 3">
    <name type="scientific">Calothrix parasitica NIES-267</name>
    <dbReference type="NCBI Taxonomy" id="1973488"/>
    <lineage>
        <taxon>Bacteria</taxon>
        <taxon>Bacillati</taxon>
        <taxon>Cyanobacteriota</taxon>
        <taxon>Cyanophyceae</taxon>
        <taxon>Nostocales</taxon>
        <taxon>Calotrichaceae</taxon>
        <taxon>Calothrix</taxon>
    </lineage>
</organism>
<dbReference type="Proteomes" id="UP000218418">
    <property type="component" value="Plasmid plasmid2"/>
</dbReference>
<dbReference type="EMBL" id="AP018229">
    <property type="protein sequence ID" value="BAY87884.1"/>
    <property type="molecule type" value="Genomic_DNA"/>
</dbReference>
<evidence type="ECO:0000313" key="2">
    <source>
        <dbReference type="EMBL" id="BAY87884.1"/>
    </source>
</evidence>
<accession>A0A1Z4M307</accession>
<name>A0A1Z4M307_9CYAN</name>
<dbReference type="OrthoDB" id="9973989at2"/>
<geneLocation type="plasmid" evidence="3">
    <name>Plasmid2 dna</name>
</geneLocation>
<dbReference type="AlphaFoldDB" id="A0A1Z4M307"/>
<protein>
    <submittedName>
        <fullName evidence="2">Uncharacterized protein</fullName>
    </submittedName>
</protein>
<feature type="region of interest" description="Disordered" evidence="1">
    <location>
        <begin position="1"/>
        <end position="83"/>
    </location>
</feature>
<sequence length="83" mass="8489">MSSDSNYLDNISTKSTSDNPVLAARDAREDGADKSFQGDGLDYNNSDDSARENSEGSGNNSDGNSSNSGSNANESSSSGSGNK</sequence>
<evidence type="ECO:0000313" key="3">
    <source>
        <dbReference type="Proteomes" id="UP000218418"/>
    </source>
</evidence>
<gene>
    <name evidence="2" type="ORF">NIES267_74080</name>
</gene>
<proteinExistence type="predicted"/>
<feature type="compositionally biased region" description="Low complexity" evidence="1">
    <location>
        <begin position="55"/>
        <end position="83"/>
    </location>
</feature>
<reference evidence="2 3" key="1">
    <citation type="submission" date="2017-06" db="EMBL/GenBank/DDBJ databases">
        <title>Genome sequencing of cyanobaciteial culture collection at National Institute for Environmental Studies (NIES).</title>
        <authorList>
            <person name="Hirose Y."/>
            <person name="Shimura Y."/>
            <person name="Fujisawa T."/>
            <person name="Nakamura Y."/>
            <person name="Kawachi M."/>
        </authorList>
    </citation>
    <scope>NUCLEOTIDE SEQUENCE [LARGE SCALE GENOMIC DNA]</scope>
    <source>
        <strain evidence="2 3">NIES-267</strain>
        <plasmid evidence="3">Plasmid2 dna</plasmid>
    </source>
</reference>
<evidence type="ECO:0000256" key="1">
    <source>
        <dbReference type="SAM" id="MobiDB-lite"/>
    </source>
</evidence>
<feature type="compositionally biased region" description="Polar residues" evidence="1">
    <location>
        <begin position="1"/>
        <end position="19"/>
    </location>
</feature>